<dbReference type="EMBL" id="AP023174">
    <property type="protein sequence ID" value="BCF88711.1"/>
    <property type="molecule type" value="Genomic_DNA"/>
</dbReference>
<dbReference type="RefSeq" id="WP_180719701.1">
    <property type="nucleotide sequence ID" value="NZ_AP023174.1"/>
</dbReference>
<evidence type="ECO:0000313" key="2">
    <source>
        <dbReference type="Proteomes" id="UP000510888"/>
    </source>
</evidence>
<sequence length="91" mass="9705">MRPTPSRLPDDLLAPACRTLGVEGSPDEALLNPAVRAAVQAAVRAQIVGRPQRRTGRMVTPRAAAAIQTTLGFDEGTVDIKRRAANDTDED</sequence>
<dbReference type="AlphaFoldDB" id="A0A7I8BKK1"/>
<dbReference type="KEGG" id="plad:PPGU16_17780"/>
<accession>A0A7I8BKK1</accession>
<reference evidence="1 2" key="1">
    <citation type="journal article" date="2020" name="Genes (Basel)">
        <title>Genomic Comparison of Insect Gut Symbionts from Divergent Burkholderia Subclades.</title>
        <authorList>
            <person name="Takeshita K."/>
            <person name="Kikuchi Y."/>
        </authorList>
    </citation>
    <scope>NUCLEOTIDE SEQUENCE [LARGE SCALE GENOMIC DNA]</scope>
    <source>
        <strain evidence="1 2">PGU16</strain>
    </source>
</reference>
<evidence type="ECO:0000313" key="1">
    <source>
        <dbReference type="EMBL" id="BCF88711.1"/>
    </source>
</evidence>
<organism evidence="1 2">
    <name type="scientific">Paraburkholderia largidicola</name>
    <dbReference type="NCBI Taxonomy" id="3014751"/>
    <lineage>
        <taxon>Bacteria</taxon>
        <taxon>Pseudomonadati</taxon>
        <taxon>Pseudomonadota</taxon>
        <taxon>Betaproteobacteria</taxon>
        <taxon>Burkholderiales</taxon>
        <taxon>Burkholderiaceae</taxon>
        <taxon>Paraburkholderia</taxon>
    </lineage>
</organism>
<gene>
    <name evidence="1" type="ORF">PPGU16_17780</name>
</gene>
<name>A0A7I8BKK1_9BURK</name>
<proteinExistence type="predicted"/>
<protein>
    <submittedName>
        <fullName evidence="1">Uncharacterized protein</fullName>
    </submittedName>
</protein>
<keyword evidence="2" id="KW-1185">Reference proteome</keyword>
<dbReference type="Proteomes" id="UP000510888">
    <property type="component" value="Chromosome 1"/>
</dbReference>